<proteinExistence type="predicted"/>
<name>A0A0E9UNM4_ANGAN</name>
<dbReference type="AlphaFoldDB" id="A0A0E9UNM4"/>
<accession>A0A0E9UNM4</accession>
<evidence type="ECO:0000313" key="1">
    <source>
        <dbReference type="EMBL" id="JAH66805.1"/>
    </source>
</evidence>
<sequence length="31" mass="3663">MVGMRQCGKAPYHTSMFRAFPLELIFRCPFK</sequence>
<reference evidence="1" key="1">
    <citation type="submission" date="2014-11" db="EMBL/GenBank/DDBJ databases">
        <authorList>
            <person name="Amaro Gonzalez C."/>
        </authorList>
    </citation>
    <scope>NUCLEOTIDE SEQUENCE</scope>
</reference>
<organism evidence="1">
    <name type="scientific">Anguilla anguilla</name>
    <name type="common">European freshwater eel</name>
    <name type="synonym">Muraena anguilla</name>
    <dbReference type="NCBI Taxonomy" id="7936"/>
    <lineage>
        <taxon>Eukaryota</taxon>
        <taxon>Metazoa</taxon>
        <taxon>Chordata</taxon>
        <taxon>Craniata</taxon>
        <taxon>Vertebrata</taxon>
        <taxon>Euteleostomi</taxon>
        <taxon>Actinopterygii</taxon>
        <taxon>Neopterygii</taxon>
        <taxon>Teleostei</taxon>
        <taxon>Anguilliformes</taxon>
        <taxon>Anguillidae</taxon>
        <taxon>Anguilla</taxon>
    </lineage>
</organism>
<protein>
    <submittedName>
        <fullName evidence="1">Uncharacterized protein</fullName>
    </submittedName>
</protein>
<dbReference type="EMBL" id="GBXM01041772">
    <property type="protein sequence ID" value="JAH66805.1"/>
    <property type="molecule type" value="Transcribed_RNA"/>
</dbReference>
<reference evidence="1" key="2">
    <citation type="journal article" date="2015" name="Fish Shellfish Immunol.">
        <title>Early steps in the European eel (Anguilla anguilla)-Vibrio vulnificus interaction in the gills: Role of the RtxA13 toxin.</title>
        <authorList>
            <person name="Callol A."/>
            <person name="Pajuelo D."/>
            <person name="Ebbesson L."/>
            <person name="Teles M."/>
            <person name="MacKenzie S."/>
            <person name="Amaro C."/>
        </authorList>
    </citation>
    <scope>NUCLEOTIDE SEQUENCE</scope>
</reference>